<evidence type="ECO:0000313" key="2">
    <source>
        <dbReference type="EMBL" id="CAG6750551.1"/>
    </source>
</evidence>
<name>A0A8D9EEB6_9HEMI</name>
<organism evidence="2">
    <name type="scientific">Cacopsylla melanoneura</name>
    <dbReference type="NCBI Taxonomy" id="428564"/>
    <lineage>
        <taxon>Eukaryota</taxon>
        <taxon>Metazoa</taxon>
        <taxon>Ecdysozoa</taxon>
        <taxon>Arthropoda</taxon>
        <taxon>Hexapoda</taxon>
        <taxon>Insecta</taxon>
        <taxon>Pterygota</taxon>
        <taxon>Neoptera</taxon>
        <taxon>Paraneoptera</taxon>
        <taxon>Hemiptera</taxon>
        <taxon>Sternorrhyncha</taxon>
        <taxon>Psylloidea</taxon>
        <taxon>Psyllidae</taxon>
        <taxon>Psyllinae</taxon>
        <taxon>Cacopsylla</taxon>
    </lineage>
</organism>
<feature type="compositionally biased region" description="Low complexity" evidence="1">
    <location>
        <begin position="137"/>
        <end position="147"/>
    </location>
</feature>
<feature type="compositionally biased region" description="Basic and acidic residues" evidence="1">
    <location>
        <begin position="329"/>
        <end position="342"/>
    </location>
</feature>
<dbReference type="EMBL" id="HBUF01527112">
    <property type="protein sequence ID" value="CAG6750551.1"/>
    <property type="molecule type" value="Transcribed_RNA"/>
</dbReference>
<feature type="region of interest" description="Disordered" evidence="1">
    <location>
        <begin position="725"/>
        <end position="769"/>
    </location>
</feature>
<feature type="compositionally biased region" description="Polar residues" evidence="1">
    <location>
        <begin position="727"/>
        <end position="753"/>
    </location>
</feature>
<feature type="compositionally biased region" description="Polar residues" evidence="1">
    <location>
        <begin position="398"/>
        <end position="418"/>
    </location>
</feature>
<feature type="compositionally biased region" description="Polar residues" evidence="1">
    <location>
        <begin position="148"/>
        <end position="158"/>
    </location>
</feature>
<feature type="region of interest" description="Disordered" evidence="1">
    <location>
        <begin position="128"/>
        <end position="161"/>
    </location>
</feature>
<feature type="compositionally biased region" description="Polar residues" evidence="1">
    <location>
        <begin position="42"/>
        <end position="52"/>
    </location>
</feature>
<protein>
    <submittedName>
        <fullName evidence="2">Uncharacterized protein</fullName>
    </submittedName>
</protein>
<reference evidence="2" key="1">
    <citation type="submission" date="2021-05" db="EMBL/GenBank/DDBJ databases">
        <authorList>
            <person name="Alioto T."/>
            <person name="Alioto T."/>
            <person name="Gomez Garrido J."/>
        </authorList>
    </citation>
    <scope>NUCLEOTIDE SEQUENCE</scope>
</reference>
<accession>A0A8D9EEB6</accession>
<sequence length="1231" mass="139266">MMSLATNRRILTKPEKRVFTRPPNPPKQPVTPRYLHSKKTNSNKVSGPTANATPFPALKRRPFKKDTPEILKNEIKKTSDNQHALKPDNVSVESSMNEMHSFKVISDISEISSPGIQSNIGKPVSKYAAEQYEKSSPHSNSNPYNPNQFSSNVQQVKQKPTENKKLVVEEIQKNLKKWRIQRDTKAKENVNTHLDTQNVTSDKTSFICTEVNKFNPEEKPNNDRTNVNEEPNVNDNKKISESHDFSVQVNLNGDNHDTSNAAKNLQTKTLYEKTAIISKDCNYNTDSHNEKPIKTDGSNPSNLKNEDTDFRPTINEISNIGTDKKTKKKNDVHNIEHSRSESEVIQNSVLQSSGDVLDSMTKNHKKCLYALVDTYLTKTKTNPNKSMENFMKYMLSNLGPSNTEEQTPSSMSKENSMPVQMDTLEEDKSKTHDNTDLKKDENKSDDQCSLENKVVENSHLGKIQSKEKYLKKLSTEKFKSKYLEESHNKEANSNSTIIIPNVSKENSVLSKKDKFKQLTLISSKQNENMYIHINYQSHTGPLGKSKLTIHKESHIDIRPQLTKHTFTTATCMPRVHSSKPNISTHYLVHLNEGGCKEIDPDSEEIPQDSFSFPNTGILSYKKNRLDNIIRALIRHVKMNMRLGNKLTSTVAEKLLALQEYLCKYYSNQPGGSLDFNSLSSHSRQIITLIILEIDNPHRPNLDVRTNQNLKLILQQVMESINAHPVSSVGQTEPTNCSQFKETKASVKNISHSKTSSHRPPESNNANTDTVPTIRSSKVLSKLPETPCIPVPTVPSLKVVNKQPRIKIRKSFGMHKNYLSKKIRQSLDRKLYRLTENKLNSFVSHWEKSLNILEQTKKQPETSCVADDLLKEGCPDSVSDEIIYESDWVTPSSTSSDQPTHSNETPDKAVHIIEKTNHAEVQIRFQDKEKTNNKEHYRISVRTDEDSVIRGVRPQLPCTILEDNLRNRYVLTMKETQYNNVTYDVDSSKQYQVQKNAENNVVLALDLQTSGNNINSIYSKLDNVISDKTGKASRTAKCITKKSRSNFTNTDKTYTDSIRGSSGHASYQVPTDTMFKENECGDSNTSNNHSKYVNRNSPNLKRDVKVVSMEADRNYVTSSVDSSQTKTGKTTIGVNTDASLLDSLIKNLQPTDTEDSYACDLSMCFSTDNELSEGEIGFFAFHSQSSRICHERKQYSDCKSPLNSSDCSGGGGNLRKSRMLELQHFTDIFLTK</sequence>
<proteinExistence type="predicted"/>
<feature type="compositionally biased region" description="Basic and acidic residues" evidence="1">
    <location>
        <begin position="426"/>
        <end position="446"/>
    </location>
</feature>
<dbReference type="AlphaFoldDB" id="A0A8D9EEB6"/>
<feature type="region of interest" description="Disordered" evidence="1">
    <location>
        <begin position="214"/>
        <end position="237"/>
    </location>
</feature>
<feature type="region of interest" description="Disordered" evidence="1">
    <location>
        <begin position="397"/>
        <end position="449"/>
    </location>
</feature>
<evidence type="ECO:0000256" key="1">
    <source>
        <dbReference type="SAM" id="MobiDB-lite"/>
    </source>
</evidence>
<feature type="compositionally biased region" description="Polar residues" evidence="1">
    <location>
        <begin position="223"/>
        <end position="234"/>
    </location>
</feature>
<feature type="region of interest" description="Disordered" evidence="1">
    <location>
        <begin position="283"/>
        <end position="347"/>
    </location>
</feature>
<feature type="region of interest" description="Disordered" evidence="1">
    <location>
        <begin position="1"/>
        <end position="60"/>
    </location>
</feature>